<keyword evidence="5 6" id="KW-0482">Metalloprotease</keyword>
<comment type="cofactor">
    <cofactor evidence="6">
        <name>Zn(2+)</name>
        <dbReference type="ChEBI" id="CHEBI:29105"/>
    </cofactor>
    <text evidence="6">Binds 1 zinc ion per subunit.</text>
</comment>
<keyword evidence="7" id="KW-1133">Transmembrane helix</keyword>
<dbReference type="PANTHER" id="PTHR22726:SF18">
    <property type="entry name" value="PEPTIDASE M48 DOMAIN-CONTAINING PROTEIN"/>
    <property type="match status" value="1"/>
</dbReference>
<evidence type="ECO:0000259" key="8">
    <source>
        <dbReference type="Pfam" id="PF01435"/>
    </source>
</evidence>
<evidence type="ECO:0000313" key="10">
    <source>
        <dbReference type="Proteomes" id="UP000054408"/>
    </source>
</evidence>
<proteinExistence type="inferred from homology"/>
<reference evidence="9 10" key="1">
    <citation type="submission" date="2010-05" db="EMBL/GenBank/DDBJ databases">
        <title>The Genome Sequence of Thecamonas trahens ATCC 50062.</title>
        <authorList>
            <consortium name="The Broad Institute Genome Sequencing Platform"/>
            <person name="Russ C."/>
            <person name="Cuomo C."/>
            <person name="Shea T."/>
            <person name="Young S.K."/>
            <person name="Zeng Q."/>
            <person name="Koehrsen M."/>
            <person name="Haas B."/>
            <person name="Borodovsky M."/>
            <person name="Guigo R."/>
            <person name="Alvarado L."/>
            <person name="Berlin A."/>
            <person name="Bochicchio J."/>
            <person name="Borenstein D."/>
            <person name="Chapman S."/>
            <person name="Chen Z."/>
            <person name="Freedman E."/>
            <person name="Gellesch M."/>
            <person name="Goldberg J."/>
            <person name="Griggs A."/>
            <person name="Gujja S."/>
            <person name="Heilman E."/>
            <person name="Heiman D."/>
            <person name="Hepburn T."/>
            <person name="Howarth C."/>
            <person name="Jen D."/>
            <person name="Larson L."/>
            <person name="Mehta T."/>
            <person name="Park D."/>
            <person name="Pearson M."/>
            <person name="Roberts A."/>
            <person name="Saif S."/>
            <person name="Shenoy N."/>
            <person name="Sisk P."/>
            <person name="Stolte C."/>
            <person name="Sykes S."/>
            <person name="Thomson T."/>
            <person name="Walk T."/>
            <person name="White J."/>
            <person name="Yandava C."/>
            <person name="Burger G."/>
            <person name="Gray M.W."/>
            <person name="Holland P.W.H."/>
            <person name="King N."/>
            <person name="Lang F.B.F."/>
            <person name="Roger A.J."/>
            <person name="Ruiz-Trillo I."/>
            <person name="Lander E."/>
            <person name="Nusbaum C."/>
        </authorList>
    </citation>
    <scope>NUCLEOTIDE SEQUENCE [LARGE SCALE GENOMIC DNA]</scope>
    <source>
        <strain evidence="9 10">ATCC 50062</strain>
    </source>
</reference>
<evidence type="ECO:0000256" key="6">
    <source>
        <dbReference type="RuleBase" id="RU003983"/>
    </source>
</evidence>
<comment type="similarity">
    <text evidence="6">Belongs to the peptidase M48 family.</text>
</comment>
<evidence type="ECO:0000256" key="7">
    <source>
        <dbReference type="SAM" id="Phobius"/>
    </source>
</evidence>
<dbReference type="GeneID" id="25565182"/>
<keyword evidence="1 6" id="KW-0645">Protease</keyword>
<keyword evidence="7" id="KW-0812">Transmembrane</keyword>
<keyword evidence="4 6" id="KW-0862">Zinc</keyword>
<feature type="domain" description="Peptidase M48" evidence="8">
    <location>
        <begin position="121"/>
        <end position="299"/>
    </location>
</feature>
<accession>A0A0L0DCQ2</accession>
<dbReference type="GO" id="GO:0034982">
    <property type="term" value="P:mitochondrial protein processing"/>
    <property type="evidence" value="ECO:0007669"/>
    <property type="project" value="TreeGrafter"/>
</dbReference>
<evidence type="ECO:0000313" key="9">
    <source>
        <dbReference type="EMBL" id="KNC50102.1"/>
    </source>
</evidence>
<dbReference type="OMA" id="WEVNVIP"/>
<dbReference type="STRING" id="461836.A0A0L0DCQ2"/>
<dbReference type="PANTHER" id="PTHR22726">
    <property type="entry name" value="METALLOENDOPEPTIDASE OMA1"/>
    <property type="match status" value="1"/>
</dbReference>
<dbReference type="OrthoDB" id="7464992at2759"/>
<feature type="transmembrane region" description="Helical" evidence="7">
    <location>
        <begin position="55"/>
        <end position="76"/>
    </location>
</feature>
<keyword evidence="7" id="KW-0472">Membrane</keyword>
<dbReference type="Proteomes" id="UP000054408">
    <property type="component" value="Unassembled WGS sequence"/>
</dbReference>
<dbReference type="GO" id="GO:0046872">
    <property type="term" value="F:metal ion binding"/>
    <property type="evidence" value="ECO:0007669"/>
    <property type="project" value="UniProtKB-KW"/>
</dbReference>
<dbReference type="AlphaFoldDB" id="A0A0L0DCQ2"/>
<dbReference type="RefSeq" id="XP_013757261.1">
    <property type="nucleotide sequence ID" value="XM_013901807.1"/>
</dbReference>
<evidence type="ECO:0000256" key="3">
    <source>
        <dbReference type="ARBA" id="ARBA00022801"/>
    </source>
</evidence>
<dbReference type="GO" id="GO:0004222">
    <property type="term" value="F:metalloendopeptidase activity"/>
    <property type="evidence" value="ECO:0007669"/>
    <property type="project" value="InterPro"/>
</dbReference>
<evidence type="ECO:0000256" key="2">
    <source>
        <dbReference type="ARBA" id="ARBA00022723"/>
    </source>
</evidence>
<dbReference type="Pfam" id="PF01435">
    <property type="entry name" value="Peptidase_M48"/>
    <property type="match status" value="1"/>
</dbReference>
<dbReference type="CDD" id="cd07331">
    <property type="entry name" value="M48C_Oma1_like"/>
    <property type="match status" value="1"/>
</dbReference>
<dbReference type="GO" id="GO:0005743">
    <property type="term" value="C:mitochondrial inner membrane"/>
    <property type="evidence" value="ECO:0007669"/>
    <property type="project" value="TreeGrafter"/>
</dbReference>
<dbReference type="EMBL" id="GL349459">
    <property type="protein sequence ID" value="KNC50102.1"/>
    <property type="molecule type" value="Genomic_DNA"/>
</dbReference>
<evidence type="ECO:0000256" key="5">
    <source>
        <dbReference type="ARBA" id="ARBA00023049"/>
    </source>
</evidence>
<name>A0A0L0DCQ2_THETB</name>
<sequence>MLRPLLSRLPARIHGLYSRLALPSTAPRPMPPARGMSTVSFSHGRQFTRKMQRSPWVTAALVGIPLLGAGFILTHLEETEYTHRTRFIAVSPERELAMGLEYHKDVVKEAGNLVLPASAPRTRMVARVASRIIAANNLKRNIDWEVTVVDKPIVNAFVVPGGKIVVYTGIIDVISTTKDPEGALAAILAHEVAHVILRHGAENVSWSYVISALALATAAYFGISPDFTSSLGQLAFSLPHSRAAETEADVVGAELMARACYSPVIASELWHHMDRIAPSSGFALLRTHPTNADRAAKLQVLYPQVQPVFLNCAEAFRHAIHHPKLA</sequence>
<dbReference type="Gene3D" id="3.30.2010.10">
    <property type="entry name" value="Metalloproteases ('zincins'), catalytic domain"/>
    <property type="match status" value="1"/>
</dbReference>
<dbReference type="InterPro" id="IPR001915">
    <property type="entry name" value="Peptidase_M48"/>
</dbReference>
<gene>
    <name evidence="9" type="ORF">AMSG_05874</name>
</gene>
<keyword evidence="3 6" id="KW-0378">Hydrolase</keyword>
<evidence type="ECO:0000256" key="1">
    <source>
        <dbReference type="ARBA" id="ARBA00022670"/>
    </source>
</evidence>
<evidence type="ECO:0000256" key="4">
    <source>
        <dbReference type="ARBA" id="ARBA00022833"/>
    </source>
</evidence>
<keyword evidence="2" id="KW-0479">Metal-binding</keyword>
<keyword evidence="10" id="KW-1185">Reference proteome</keyword>
<organism evidence="9 10">
    <name type="scientific">Thecamonas trahens ATCC 50062</name>
    <dbReference type="NCBI Taxonomy" id="461836"/>
    <lineage>
        <taxon>Eukaryota</taxon>
        <taxon>Apusozoa</taxon>
        <taxon>Apusomonadida</taxon>
        <taxon>Apusomonadidae</taxon>
        <taxon>Thecamonas</taxon>
    </lineage>
</organism>
<dbReference type="InterPro" id="IPR051156">
    <property type="entry name" value="Mito/Outer_Membr_Metalloprot"/>
</dbReference>
<dbReference type="eggNOG" id="KOG2661">
    <property type="taxonomic scope" value="Eukaryota"/>
</dbReference>
<dbReference type="GO" id="GO:0006515">
    <property type="term" value="P:protein quality control for misfolded or incompletely synthesized proteins"/>
    <property type="evidence" value="ECO:0007669"/>
    <property type="project" value="TreeGrafter"/>
</dbReference>
<protein>
    <submittedName>
        <fullName evidence="9">Metalloendopeptidase OMA1</fullName>
    </submittedName>
</protein>